<reference evidence="2 3" key="1">
    <citation type="submission" date="2020-05" db="EMBL/GenBank/DDBJ databases">
        <title>Whole genome shotgun sequence of Streptomyces fulvorobeus NBRC 15897.</title>
        <authorList>
            <person name="Komaki H."/>
            <person name="Tamura T."/>
        </authorList>
    </citation>
    <scope>NUCLEOTIDE SEQUENCE [LARGE SCALE GENOMIC DNA]</scope>
    <source>
        <strain evidence="2 3">NBRC 15897</strain>
    </source>
</reference>
<keyword evidence="3" id="KW-1185">Reference proteome</keyword>
<sequence length="67" mass="7023">MPEMAKARAGAGLGSAEEGVRSDESGPVTGKRRWWKASQLLRRQEGPTTEGAGRAGEIDVTTPGQQG</sequence>
<accession>A0A7J0CDU0</accession>
<evidence type="ECO:0000256" key="1">
    <source>
        <dbReference type="SAM" id="MobiDB-lite"/>
    </source>
</evidence>
<dbReference type="AlphaFoldDB" id="A0A7J0CDU0"/>
<comment type="caution">
    <text evidence="2">The sequence shown here is derived from an EMBL/GenBank/DDBJ whole genome shotgun (WGS) entry which is preliminary data.</text>
</comment>
<name>A0A7J0CDU0_9ACTN</name>
<protein>
    <submittedName>
        <fullName evidence="2">Uncharacterized protein</fullName>
    </submittedName>
</protein>
<organism evidence="2 3">
    <name type="scientific">Streptomyces fulvorobeus</name>
    <dbReference type="NCBI Taxonomy" id="284028"/>
    <lineage>
        <taxon>Bacteria</taxon>
        <taxon>Bacillati</taxon>
        <taxon>Actinomycetota</taxon>
        <taxon>Actinomycetes</taxon>
        <taxon>Kitasatosporales</taxon>
        <taxon>Streptomycetaceae</taxon>
        <taxon>Streptomyces</taxon>
    </lineage>
</organism>
<dbReference type="Proteomes" id="UP000498980">
    <property type="component" value="Unassembled WGS sequence"/>
</dbReference>
<feature type="region of interest" description="Disordered" evidence="1">
    <location>
        <begin position="1"/>
        <end position="67"/>
    </location>
</feature>
<gene>
    <name evidence="2" type="ORF">Sfulv_46770</name>
</gene>
<proteinExistence type="predicted"/>
<dbReference type="EMBL" id="BLWC01000001">
    <property type="protein sequence ID" value="GFM99866.1"/>
    <property type="molecule type" value="Genomic_DNA"/>
</dbReference>
<evidence type="ECO:0000313" key="3">
    <source>
        <dbReference type="Proteomes" id="UP000498980"/>
    </source>
</evidence>
<evidence type="ECO:0000313" key="2">
    <source>
        <dbReference type="EMBL" id="GFM99866.1"/>
    </source>
</evidence>